<evidence type="ECO:0000313" key="2">
    <source>
        <dbReference type="Proteomes" id="UP001163223"/>
    </source>
</evidence>
<keyword evidence="2" id="KW-1185">Reference proteome</keyword>
<sequence length="165" mass="18227">MAMASTSSADYAANAYAPVDDGLYYIEFRARSAESYGHTFVMFGKRDRAGNILTREVAGLHPASTSDVPYVLGHMVPVPSETGASDGDLEDEYMTANWRINLNRAQYNDVLAYIRHLQANSPVWHAVLANCSGFVGKIANHMGYRAPNPMLFPKNYIETLKAMNT</sequence>
<dbReference type="Proteomes" id="UP001163223">
    <property type="component" value="Chromosome"/>
</dbReference>
<gene>
    <name evidence="1" type="ORF">OXU80_14820</name>
</gene>
<name>A0ACD4NHB7_9HYPH</name>
<organism evidence="1 2">
    <name type="scientific">Antarcticirhabdus aurantiaca</name>
    <dbReference type="NCBI Taxonomy" id="2606717"/>
    <lineage>
        <taxon>Bacteria</taxon>
        <taxon>Pseudomonadati</taxon>
        <taxon>Pseudomonadota</taxon>
        <taxon>Alphaproteobacteria</taxon>
        <taxon>Hyphomicrobiales</taxon>
        <taxon>Aurantimonadaceae</taxon>
        <taxon>Antarcticirhabdus</taxon>
    </lineage>
</organism>
<reference evidence="1" key="1">
    <citation type="submission" date="2022-11" db="EMBL/GenBank/DDBJ databases">
        <title>beta-Carotene-producing bacterium, Jeongeuplla avenae sp. nov., alleviates the salt stress of Arabidopsis seedlings.</title>
        <authorList>
            <person name="Jiang L."/>
            <person name="Lee J."/>
        </authorList>
    </citation>
    <scope>NUCLEOTIDE SEQUENCE</scope>
    <source>
        <strain evidence="1">DY_R2A_6</strain>
    </source>
</reference>
<evidence type="ECO:0000313" key="1">
    <source>
        <dbReference type="EMBL" id="WAJ26184.1"/>
    </source>
</evidence>
<accession>A0ACD4NHB7</accession>
<dbReference type="EMBL" id="CP113520">
    <property type="protein sequence ID" value="WAJ26184.1"/>
    <property type="molecule type" value="Genomic_DNA"/>
</dbReference>
<protein>
    <submittedName>
        <fullName evidence="1">Uncharacterized protein</fullName>
    </submittedName>
</protein>
<proteinExistence type="predicted"/>